<dbReference type="InterPro" id="IPR037066">
    <property type="entry name" value="Plug_dom_sf"/>
</dbReference>
<feature type="domain" description="TonB-dependent receptor-like beta-barrel" evidence="12">
    <location>
        <begin position="371"/>
        <end position="691"/>
    </location>
</feature>
<name>E0TIG5_PARBH</name>
<dbReference type="SUPFAM" id="SSF56935">
    <property type="entry name" value="Porins"/>
    <property type="match status" value="1"/>
</dbReference>
<dbReference type="Pfam" id="PF07715">
    <property type="entry name" value="Plug"/>
    <property type="match status" value="1"/>
</dbReference>
<proteinExistence type="inferred from homology"/>
<dbReference type="InterPro" id="IPR000531">
    <property type="entry name" value="Beta-barrel_TonB"/>
</dbReference>
<dbReference type="InterPro" id="IPR012910">
    <property type="entry name" value="Plug_dom"/>
</dbReference>
<dbReference type="STRING" id="314260.PB2503_11184"/>
<dbReference type="RefSeq" id="WP_013301258.1">
    <property type="nucleotide sequence ID" value="NC_014414.1"/>
</dbReference>
<dbReference type="KEGG" id="pbr:PB2503_11184"/>
<feature type="compositionally biased region" description="Basic and acidic residues" evidence="10">
    <location>
        <begin position="293"/>
        <end position="302"/>
    </location>
</feature>
<keyword evidence="11" id="KW-0732">Signal</keyword>
<protein>
    <submittedName>
        <fullName evidence="14">TonB-dependent receptor</fullName>
    </submittedName>
</protein>
<reference evidence="14 15" key="2">
    <citation type="journal article" date="2011" name="J. Bacteriol.">
        <title>Complete genome sequence of strain HTCC2503T of Parvularcula bermudensis, the type species of the order "Parvularculales" in the class Alphaproteobacteria.</title>
        <authorList>
            <person name="Oh H.M."/>
            <person name="Kang I."/>
            <person name="Vergin K.L."/>
            <person name="Kang D."/>
            <person name="Rhee K.H."/>
            <person name="Giovannoni S.J."/>
            <person name="Cho J.C."/>
        </authorList>
    </citation>
    <scope>NUCLEOTIDE SEQUENCE [LARGE SCALE GENOMIC DNA]</scope>
    <source>
        <strain evidence="15">ATCC BAA-594 / HTCC2503 / KCTC 12087</strain>
    </source>
</reference>
<dbReference type="Proteomes" id="UP000001302">
    <property type="component" value="Chromosome"/>
</dbReference>
<reference evidence="15" key="1">
    <citation type="submission" date="2010-08" db="EMBL/GenBank/DDBJ databases">
        <title>Genome sequence of Parvularcula bermudensis HTCC2503.</title>
        <authorList>
            <person name="Kang D.-M."/>
            <person name="Oh H.-M."/>
            <person name="Cho J.-C."/>
        </authorList>
    </citation>
    <scope>NUCLEOTIDE SEQUENCE [LARGE SCALE GENOMIC DNA]</scope>
    <source>
        <strain evidence="15">ATCC BAA-594 / HTCC2503 / KCTC 12087</strain>
    </source>
</reference>
<evidence type="ECO:0000259" key="12">
    <source>
        <dbReference type="Pfam" id="PF00593"/>
    </source>
</evidence>
<keyword evidence="3 8" id="KW-1134">Transmembrane beta strand</keyword>
<dbReference type="EMBL" id="CP002156">
    <property type="protein sequence ID" value="ADM10284.1"/>
    <property type="molecule type" value="Genomic_DNA"/>
</dbReference>
<comment type="subcellular location">
    <subcellularLocation>
        <location evidence="1 8">Cell outer membrane</location>
        <topology evidence="1 8">Multi-pass membrane protein</topology>
    </subcellularLocation>
</comment>
<evidence type="ECO:0000259" key="13">
    <source>
        <dbReference type="Pfam" id="PF07715"/>
    </source>
</evidence>
<dbReference type="Gene3D" id="2.170.130.10">
    <property type="entry name" value="TonB-dependent receptor, plug domain"/>
    <property type="match status" value="1"/>
</dbReference>
<evidence type="ECO:0000256" key="10">
    <source>
        <dbReference type="SAM" id="MobiDB-lite"/>
    </source>
</evidence>
<accession>E0TIG5</accession>
<dbReference type="HOGENOM" id="CLU_008287_10_1_5"/>
<feature type="compositionally biased region" description="Basic and acidic residues" evidence="10">
    <location>
        <begin position="240"/>
        <end position="250"/>
    </location>
</feature>
<dbReference type="GO" id="GO:0044718">
    <property type="term" value="P:siderophore transmembrane transport"/>
    <property type="evidence" value="ECO:0007669"/>
    <property type="project" value="TreeGrafter"/>
</dbReference>
<feature type="compositionally biased region" description="Acidic residues" evidence="10">
    <location>
        <begin position="225"/>
        <end position="239"/>
    </location>
</feature>
<evidence type="ECO:0000256" key="3">
    <source>
        <dbReference type="ARBA" id="ARBA00022452"/>
    </source>
</evidence>
<organism evidence="14 15">
    <name type="scientific">Parvularcula bermudensis (strain ATCC BAA-594 / HTCC2503 / KCTC 12087)</name>
    <dbReference type="NCBI Taxonomy" id="314260"/>
    <lineage>
        <taxon>Bacteria</taxon>
        <taxon>Pseudomonadati</taxon>
        <taxon>Pseudomonadota</taxon>
        <taxon>Alphaproteobacteria</taxon>
        <taxon>Parvularculales</taxon>
        <taxon>Parvularculaceae</taxon>
        <taxon>Parvularcula</taxon>
    </lineage>
</organism>
<keyword evidence="6 8" id="KW-0472">Membrane</keyword>
<keyword evidence="15" id="KW-1185">Reference proteome</keyword>
<feature type="domain" description="TonB-dependent receptor plug" evidence="13">
    <location>
        <begin position="43"/>
        <end position="146"/>
    </location>
</feature>
<sequence length="722" mass="77090">MKSLSLGLPAVLLSVSGIALAQSGETDDRIIVTGSPLAHELDEVHVGTSVLTDEELRRRQAQSLGETLRSLPGVSATAFGPGASRPIIRGQGGSRVRVLENGVATIDAASLSPDHAVPLNPALADRIEVVRGTTLLRYGSNASGGVVLVDDGRLPSEVPTDGLEGAFRLGGSTVDNGVEAAGGITGTLGTIGPVTLVGHLSGAILDTEDYDIPGFAESARLRALEEEEEGEDHDDDHDDDHDHEHEDEGRDVLANSDVLSETAAIGFSAIGDNGFLAVSAKSFSSTYGIPAGHAHDHEHEEEHGDEEEEEHDHEEEEAGVFIELEQQRVDLRGSLSLTGPFEQVDLFAGYTDYEHIEFEGPGEPGTVFATTGSDLRLEVLQRERNGWRGAIGLNVDQRQESAVGEEAFFPEADTLQWGLYTVQEWIRGASTVEAGLRVEQTDIDADGGESRDFDTVSVSGSYGYQFTDQLSAGLTAFRTERAPAAEELFSDGPHLATGAYELGNPLLDIEVAAGLEAVLRYATDRFTLTASSFFTDYQDFIYERSTGENAETLLLARGVEAEEAEEFGDLPVLAFTGADARFSGGELAIDLGLGTLGGLDLSASLVGQIVEAELANGDPLPRIPPAQVLFGLEAAREGLSLRAELDHAAEQDETAEGELPTDSYTVLNAFADWTPFSGNEALTVSAAMLNLTDEEVRLHTSYLKDEVPMPGRNLRLSVRYVF</sequence>
<evidence type="ECO:0000256" key="6">
    <source>
        <dbReference type="ARBA" id="ARBA00023136"/>
    </source>
</evidence>
<keyword evidence="7 8" id="KW-0998">Cell outer membrane</keyword>
<feature type="compositionally biased region" description="Acidic residues" evidence="10">
    <location>
        <begin position="303"/>
        <end position="314"/>
    </location>
</feature>
<evidence type="ECO:0000256" key="1">
    <source>
        <dbReference type="ARBA" id="ARBA00004571"/>
    </source>
</evidence>
<evidence type="ECO:0000256" key="5">
    <source>
        <dbReference type="ARBA" id="ARBA00023077"/>
    </source>
</evidence>
<keyword evidence="4 8" id="KW-0812">Transmembrane</keyword>
<evidence type="ECO:0000256" key="11">
    <source>
        <dbReference type="SAM" id="SignalP"/>
    </source>
</evidence>
<dbReference type="GO" id="GO:0015344">
    <property type="term" value="F:siderophore uptake transmembrane transporter activity"/>
    <property type="evidence" value="ECO:0007669"/>
    <property type="project" value="TreeGrafter"/>
</dbReference>
<evidence type="ECO:0000256" key="2">
    <source>
        <dbReference type="ARBA" id="ARBA00022448"/>
    </source>
</evidence>
<dbReference type="PANTHER" id="PTHR30069:SF40">
    <property type="entry name" value="TONB-DEPENDENT RECEPTOR NMB0964-RELATED"/>
    <property type="match status" value="1"/>
</dbReference>
<gene>
    <name evidence="14" type="ordered locus">PB2503_11184</name>
</gene>
<evidence type="ECO:0000313" key="14">
    <source>
        <dbReference type="EMBL" id="ADM10284.1"/>
    </source>
</evidence>
<keyword evidence="14" id="KW-0675">Receptor</keyword>
<dbReference type="InterPro" id="IPR036942">
    <property type="entry name" value="Beta-barrel_TonB_sf"/>
</dbReference>
<dbReference type="Pfam" id="PF00593">
    <property type="entry name" value="TonB_dep_Rec_b-barrel"/>
    <property type="match status" value="1"/>
</dbReference>
<evidence type="ECO:0000256" key="8">
    <source>
        <dbReference type="PROSITE-ProRule" id="PRU01360"/>
    </source>
</evidence>
<feature type="chain" id="PRO_5003140748" evidence="11">
    <location>
        <begin position="22"/>
        <end position="722"/>
    </location>
</feature>
<comment type="similarity">
    <text evidence="8 9">Belongs to the TonB-dependent receptor family.</text>
</comment>
<feature type="region of interest" description="Disordered" evidence="10">
    <location>
        <begin position="289"/>
        <end position="314"/>
    </location>
</feature>
<dbReference type="GO" id="GO:0009279">
    <property type="term" value="C:cell outer membrane"/>
    <property type="evidence" value="ECO:0007669"/>
    <property type="project" value="UniProtKB-SubCell"/>
</dbReference>
<dbReference type="eggNOG" id="COG4206">
    <property type="taxonomic scope" value="Bacteria"/>
</dbReference>
<evidence type="ECO:0000256" key="7">
    <source>
        <dbReference type="ARBA" id="ARBA00023237"/>
    </source>
</evidence>
<feature type="signal peptide" evidence="11">
    <location>
        <begin position="1"/>
        <end position="21"/>
    </location>
</feature>
<evidence type="ECO:0000313" key="15">
    <source>
        <dbReference type="Proteomes" id="UP000001302"/>
    </source>
</evidence>
<dbReference type="Gene3D" id="2.40.170.20">
    <property type="entry name" value="TonB-dependent receptor, beta-barrel domain"/>
    <property type="match status" value="1"/>
</dbReference>
<dbReference type="eggNOG" id="COG1629">
    <property type="taxonomic scope" value="Bacteria"/>
</dbReference>
<dbReference type="InterPro" id="IPR039426">
    <property type="entry name" value="TonB-dep_rcpt-like"/>
</dbReference>
<evidence type="ECO:0000256" key="9">
    <source>
        <dbReference type="RuleBase" id="RU003357"/>
    </source>
</evidence>
<dbReference type="PROSITE" id="PS52016">
    <property type="entry name" value="TONB_DEPENDENT_REC_3"/>
    <property type="match status" value="1"/>
</dbReference>
<dbReference type="AlphaFoldDB" id="E0TIG5"/>
<feature type="region of interest" description="Disordered" evidence="10">
    <location>
        <begin position="224"/>
        <end position="250"/>
    </location>
</feature>
<keyword evidence="5 9" id="KW-0798">TonB box</keyword>
<dbReference type="OrthoDB" id="9795928at2"/>
<evidence type="ECO:0000256" key="4">
    <source>
        <dbReference type="ARBA" id="ARBA00022692"/>
    </source>
</evidence>
<dbReference type="PANTHER" id="PTHR30069">
    <property type="entry name" value="TONB-DEPENDENT OUTER MEMBRANE RECEPTOR"/>
    <property type="match status" value="1"/>
</dbReference>
<keyword evidence="2 8" id="KW-0813">Transport</keyword>